<organism evidence="8 9">
    <name type="scientific">Lymnaea stagnalis</name>
    <name type="common">Great pond snail</name>
    <name type="synonym">Helix stagnalis</name>
    <dbReference type="NCBI Taxonomy" id="6523"/>
    <lineage>
        <taxon>Eukaryota</taxon>
        <taxon>Metazoa</taxon>
        <taxon>Spiralia</taxon>
        <taxon>Lophotrochozoa</taxon>
        <taxon>Mollusca</taxon>
        <taxon>Gastropoda</taxon>
        <taxon>Heterobranchia</taxon>
        <taxon>Euthyneura</taxon>
        <taxon>Panpulmonata</taxon>
        <taxon>Hygrophila</taxon>
        <taxon>Lymnaeoidea</taxon>
        <taxon>Lymnaeidae</taxon>
        <taxon>Lymnaea</taxon>
    </lineage>
</organism>
<dbReference type="GO" id="GO:0005634">
    <property type="term" value="C:nucleus"/>
    <property type="evidence" value="ECO:0007669"/>
    <property type="project" value="TreeGrafter"/>
</dbReference>
<dbReference type="SUPFAM" id="SSF57667">
    <property type="entry name" value="beta-beta-alpha zinc fingers"/>
    <property type="match status" value="3"/>
</dbReference>
<dbReference type="GO" id="GO:0000978">
    <property type="term" value="F:RNA polymerase II cis-regulatory region sequence-specific DNA binding"/>
    <property type="evidence" value="ECO:0007669"/>
    <property type="project" value="TreeGrafter"/>
</dbReference>
<evidence type="ECO:0000256" key="5">
    <source>
        <dbReference type="ARBA" id="ARBA00023242"/>
    </source>
</evidence>
<dbReference type="PANTHER" id="PTHR24393">
    <property type="entry name" value="ZINC FINGER PROTEIN"/>
    <property type="match status" value="1"/>
</dbReference>
<evidence type="ECO:0000313" key="8">
    <source>
        <dbReference type="EMBL" id="CAL1536441.1"/>
    </source>
</evidence>
<keyword evidence="2" id="KW-0677">Repeat</keyword>
<dbReference type="Pfam" id="PF00096">
    <property type="entry name" value="zf-C2H2"/>
    <property type="match status" value="2"/>
</dbReference>
<keyword evidence="1" id="KW-0479">Metal-binding</keyword>
<feature type="domain" description="C2H2-type" evidence="7">
    <location>
        <begin position="329"/>
        <end position="359"/>
    </location>
</feature>
<proteinExistence type="predicted"/>
<keyword evidence="3 6" id="KW-0863">Zinc-finger</keyword>
<dbReference type="PROSITE" id="PS00028">
    <property type="entry name" value="ZINC_FINGER_C2H2_1"/>
    <property type="match status" value="6"/>
</dbReference>
<comment type="caution">
    <text evidence="8">The sequence shown here is derived from an EMBL/GenBank/DDBJ whole genome shotgun (WGS) entry which is preliminary data.</text>
</comment>
<evidence type="ECO:0000256" key="1">
    <source>
        <dbReference type="ARBA" id="ARBA00022723"/>
    </source>
</evidence>
<feature type="domain" description="C2H2-type" evidence="7">
    <location>
        <begin position="301"/>
        <end position="328"/>
    </location>
</feature>
<gene>
    <name evidence="8" type="ORF">GSLYS_00010354001</name>
</gene>
<evidence type="ECO:0000256" key="4">
    <source>
        <dbReference type="ARBA" id="ARBA00022833"/>
    </source>
</evidence>
<evidence type="ECO:0000313" key="9">
    <source>
        <dbReference type="Proteomes" id="UP001497497"/>
    </source>
</evidence>
<dbReference type="GO" id="GO:0001228">
    <property type="term" value="F:DNA-binding transcription activator activity, RNA polymerase II-specific"/>
    <property type="evidence" value="ECO:0007669"/>
    <property type="project" value="TreeGrafter"/>
</dbReference>
<feature type="domain" description="C2H2-type" evidence="7">
    <location>
        <begin position="497"/>
        <end position="526"/>
    </location>
</feature>
<feature type="domain" description="C2H2-type" evidence="7">
    <location>
        <begin position="211"/>
        <end position="238"/>
    </location>
</feature>
<dbReference type="EMBL" id="CAXITT010000230">
    <property type="protein sequence ID" value="CAL1536441.1"/>
    <property type="molecule type" value="Genomic_DNA"/>
</dbReference>
<dbReference type="Proteomes" id="UP001497497">
    <property type="component" value="Unassembled WGS sequence"/>
</dbReference>
<evidence type="ECO:0000256" key="3">
    <source>
        <dbReference type="ARBA" id="ARBA00022771"/>
    </source>
</evidence>
<dbReference type="GO" id="GO:0008270">
    <property type="term" value="F:zinc ion binding"/>
    <property type="evidence" value="ECO:0007669"/>
    <property type="project" value="UniProtKB-KW"/>
</dbReference>
<dbReference type="PANTHER" id="PTHR24393:SF34">
    <property type="entry name" value="PR_SET DOMAIN 13"/>
    <property type="match status" value="1"/>
</dbReference>
<name>A0AAV2HUS8_LYMST</name>
<dbReference type="InterPro" id="IPR013087">
    <property type="entry name" value="Znf_C2H2_type"/>
</dbReference>
<dbReference type="SMART" id="SM00355">
    <property type="entry name" value="ZnF_C2H2"/>
    <property type="match status" value="8"/>
</dbReference>
<evidence type="ECO:0000256" key="6">
    <source>
        <dbReference type="PROSITE-ProRule" id="PRU00042"/>
    </source>
</evidence>
<keyword evidence="5" id="KW-0539">Nucleus</keyword>
<dbReference type="PROSITE" id="PS50157">
    <property type="entry name" value="ZINC_FINGER_C2H2_2"/>
    <property type="match status" value="4"/>
</dbReference>
<dbReference type="InterPro" id="IPR036236">
    <property type="entry name" value="Znf_C2H2_sf"/>
</dbReference>
<protein>
    <recommendedName>
        <fullName evidence="7">C2H2-type domain-containing protein</fullName>
    </recommendedName>
</protein>
<reference evidence="8 9" key="1">
    <citation type="submission" date="2024-04" db="EMBL/GenBank/DDBJ databases">
        <authorList>
            <consortium name="Genoscope - CEA"/>
            <person name="William W."/>
        </authorList>
    </citation>
    <scope>NUCLEOTIDE SEQUENCE [LARGE SCALE GENOMIC DNA]</scope>
</reference>
<dbReference type="Gene3D" id="3.30.160.60">
    <property type="entry name" value="Classic Zinc Finger"/>
    <property type="match status" value="4"/>
</dbReference>
<keyword evidence="4" id="KW-0862">Zinc</keyword>
<evidence type="ECO:0000259" key="7">
    <source>
        <dbReference type="PROSITE" id="PS50157"/>
    </source>
</evidence>
<accession>A0AAV2HUS8</accession>
<keyword evidence="9" id="KW-1185">Reference proteome</keyword>
<sequence length="558" mass="64235">MFVVSQKKTPKTVFGCTRYTTTKTTMNTDIGLKSPMDLPNSSIFFSTLDERDEQIAEHSTSNLLNEDSSSSIFDMFCATPNTQTFHASLLDDIDLDLQCDEDSMDLCERKPLDESRVDNLTENQKSFNKESLFMEKELSFLQYVSDQSSGSHDKFSEISLWSKWSLPEISLNPVQPQKIIRCFVCHIQFSSQKSYLKHREDKHIKHELCPHECLLCCESFSTKRLLAKHKKVHHFKKQGKANVLSQCPQCAFLSRTKSLLKEHIRVKHEHKTFSCSQCSFSCVQERTWALHQLKHEGNPKFACDQCGKLFLAMSILKRHAHTHNKVRAHVCKVPECGRSFTIKSRLTDHIRTVHNHKTHNRRRKERFIAHQNSFNQGGKFKSQMRTICEDVSKVMQHEITSTDLVNTTSTNEVVVYDIVLSNENLKLLHSPDGEKNGSSACTTVFLSSEKESGLPDSKDKMGSVSTEELPVQQEMDEKCSHSVCQPSKDKPGMSKKFVCLWEGCNKSFRDRYNLRTHMCTHSGEMQRSCTLCRYRCIQKSAMDSHMKSHEMNFYMHAQ</sequence>
<dbReference type="AlphaFoldDB" id="A0AAV2HUS8"/>
<evidence type="ECO:0000256" key="2">
    <source>
        <dbReference type="ARBA" id="ARBA00022737"/>
    </source>
</evidence>